<protein>
    <recommendedName>
        <fullName evidence="4">DUF4328 domain-containing protein</fullName>
    </recommendedName>
</protein>
<evidence type="ECO:0000256" key="1">
    <source>
        <dbReference type="SAM" id="Phobius"/>
    </source>
</evidence>
<proteinExistence type="predicted"/>
<sequence length="225" mass="24962">MAGSESSTTDTRYEKAPWWAWGFVATIPFTLLALVTPWFEGAAPPGKGTFGGDNHASYYAWTVARIGIICPIFLILEGWQWYRSKRGLGWPPAPSDWRGAGRAFSSYMAGGRVKGGGGGGGYEETWYPFRTGAWMSIAIASVSLIVLGISWANFSPEYSYLYTSQSNFYEDHKMIVSLGFGGWCYLISVALFFVSGIYGVLQPVKPWWSQGTDTEEKPPQLNDRR</sequence>
<evidence type="ECO:0000313" key="3">
    <source>
        <dbReference type="Proteomes" id="UP001499854"/>
    </source>
</evidence>
<gene>
    <name evidence="2" type="ORF">GCM10009838_22370</name>
</gene>
<feature type="transmembrane region" description="Helical" evidence="1">
    <location>
        <begin position="133"/>
        <end position="154"/>
    </location>
</feature>
<reference evidence="3" key="1">
    <citation type="journal article" date="2019" name="Int. J. Syst. Evol. Microbiol.">
        <title>The Global Catalogue of Microorganisms (GCM) 10K type strain sequencing project: providing services to taxonomists for standard genome sequencing and annotation.</title>
        <authorList>
            <consortium name="The Broad Institute Genomics Platform"/>
            <consortium name="The Broad Institute Genome Sequencing Center for Infectious Disease"/>
            <person name="Wu L."/>
            <person name="Ma J."/>
        </authorList>
    </citation>
    <scope>NUCLEOTIDE SEQUENCE [LARGE SCALE GENOMIC DNA]</scope>
    <source>
        <strain evidence="3">JCM 16013</strain>
    </source>
</reference>
<accession>A0ABP5CIM3</accession>
<dbReference type="Proteomes" id="UP001499854">
    <property type="component" value="Unassembled WGS sequence"/>
</dbReference>
<evidence type="ECO:0008006" key="4">
    <source>
        <dbReference type="Google" id="ProtNLM"/>
    </source>
</evidence>
<organism evidence="2 3">
    <name type="scientific">Catenulispora subtropica</name>
    <dbReference type="NCBI Taxonomy" id="450798"/>
    <lineage>
        <taxon>Bacteria</taxon>
        <taxon>Bacillati</taxon>
        <taxon>Actinomycetota</taxon>
        <taxon>Actinomycetes</taxon>
        <taxon>Catenulisporales</taxon>
        <taxon>Catenulisporaceae</taxon>
        <taxon>Catenulispora</taxon>
    </lineage>
</organism>
<keyword evidence="1" id="KW-1133">Transmembrane helix</keyword>
<name>A0ABP5CIM3_9ACTN</name>
<keyword evidence="1" id="KW-0812">Transmembrane</keyword>
<feature type="transmembrane region" description="Helical" evidence="1">
    <location>
        <begin position="18"/>
        <end position="38"/>
    </location>
</feature>
<dbReference type="RefSeq" id="WP_344656890.1">
    <property type="nucleotide sequence ID" value="NZ_BAAAQM010000010.1"/>
</dbReference>
<feature type="transmembrane region" description="Helical" evidence="1">
    <location>
        <begin position="58"/>
        <end position="76"/>
    </location>
</feature>
<comment type="caution">
    <text evidence="2">The sequence shown here is derived from an EMBL/GenBank/DDBJ whole genome shotgun (WGS) entry which is preliminary data.</text>
</comment>
<evidence type="ECO:0000313" key="2">
    <source>
        <dbReference type="EMBL" id="GAA1964588.1"/>
    </source>
</evidence>
<keyword evidence="3" id="KW-1185">Reference proteome</keyword>
<keyword evidence="1" id="KW-0472">Membrane</keyword>
<dbReference type="EMBL" id="BAAAQM010000010">
    <property type="protein sequence ID" value="GAA1964588.1"/>
    <property type="molecule type" value="Genomic_DNA"/>
</dbReference>
<feature type="transmembrane region" description="Helical" evidence="1">
    <location>
        <begin position="174"/>
        <end position="201"/>
    </location>
</feature>